<organism evidence="4">
    <name type="scientific">Chaetomium thermophilum (strain DSM 1495 / CBS 144.50 / IMI 039719)</name>
    <name type="common">Thermochaetoides thermophila</name>
    <dbReference type="NCBI Taxonomy" id="759272"/>
    <lineage>
        <taxon>Eukaryota</taxon>
        <taxon>Fungi</taxon>
        <taxon>Dikarya</taxon>
        <taxon>Ascomycota</taxon>
        <taxon>Pezizomycotina</taxon>
        <taxon>Sordariomycetes</taxon>
        <taxon>Sordariomycetidae</taxon>
        <taxon>Sordariales</taxon>
        <taxon>Chaetomiaceae</taxon>
        <taxon>Thermochaetoides</taxon>
    </lineage>
</organism>
<dbReference type="HOGENOM" id="CLU_046457_0_0_1"/>
<evidence type="ECO:0000313" key="4">
    <source>
        <dbReference type="Proteomes" id="UP000008066"/>
    </source>
</evidence>
<feature type="transmembrane region" description="Helical" evidence="2">
    <location>
        <begin position="454"/>
        <end position="471"/>
    </location>
</feature>
<accession>G0S5L2</accession>
<name>G0S5L2_CHATD</name>
<evidence type="ECO:0000256" key="1">
    <source>
        <dbReference type="SAM" id="MobiDB-lite"/>
    </source>
</evidence>
<feature type="compositionally biased region" description="Low complexity" evidence="1">
    <location>
        <begin position="404"/>
        <end position="426"/>
    </location>
</feature>
<dbReference type="Proteomes" id="UP000008066">
    <property type="component" value="Unassembled WGS sequence"/>
</dbReference>
<feature type="compositionally biased region" description="Low complexity" evidence="1">
    <location>
        <begin position="352"/>
        <end position="365"/>
    </location>
</feature>
<feature type="region of interest" description="Disordered" evidence="1">
    <location>
        <begin position="215"/>
        <end position="234"/>
    </location>
</feature>
<feature type="region of interest" description="Disordered" evidence="1">
    <location>
        <begin position="335"/>
        <end position="426"/>
    </location>
</feature>
<dbReference type="STRING" id="759272.G0S5L2"/>
<feature type="compositionally biased region" description="Low complexity" evidence="1">
    <location>
        <begin position="30"/>
        <end position="41"/>
    </location>
</feature>
<keyword evidence="2" id="KW-0472">Membrane</keyword>
<proteinExistence type="predicted"/>
<dbReference type="AlphaFoldDB" id="G0S5L2"/>
<feature type="compositionally biased region" description="Basic and acidic residues" evidence="1">
    <location>
        <begin position="335"/>
        <end position="351"/>
    </location>
</feature>
<dbReference type="OrthoDB" id="3981028at2759"/>
<dbReference type="GeneID" id="18256503"/>
<dbReference type="KEGG" id="cthr:CTHT_0024650"/>
<protein>
    <recommendedName>
        <fullName evidence="5">Peroxin 26</fullName>
    </recommendedName>
</protein>
<feature type="region of interest" description="Disordered" evidence="1">
    <location>
        <begin position="73"/>
        <end position="92"/>
    </location>
</feature>
<dbReference type="EMBL" id="GL988041">
    <property type="protein sequence ID" value="EGS20631.1"/>
    <property type="molecule type" value="Genomic_DNA"/>
</dbReference>
<keyword evidence="2" id="KW-0812">Transmembrane</keyword>
<evidence type="ECO:0000256" key="2">
    <source>
        <dbReference type="SAM" id="Phobius"/>
    </source>
</evidence>
<evidence type="ECO:0000313" key="3">
    <source>
        <dbReference type="EMBL" id="EGS20631.1"/>
    </source>
</evidence>
<gene>
    <name evidence="3" type="ORF">CTHT_0024650</name>
</gene>
<dbReference type="eggNOG" id="ENOG502S0P1">
    <property type="taxonomic scope" value="Eukaryota"/>
</dbReference>
<dbReference type="RefSeq" id="XP_006692927.1">
    <property type="nucleotide sequence ID" value="XM_006692864.1"/>
</dbReference>
<keyword evidence="2" id="KW-1133">Transmembrane helix</keyword>
<keyword evidence="4" id="KW-1185">Reference proteome</keyword>
<dbReference type="OMA" id="RNDEWEY"/>
<feature type="compositionally biased region" description="Low complexity" evidence="1">
    <location>
        <begin position="378"/>
        <end position="391"/>
    </location>
</feature>
<evidence type="ECO:0008006" key="5">
    <source>
        <dbReference type="Google" id="ProtNLM"/>
    </source>
</evidence>
<sequence length="503" mass="55436">MPSSKRASFAEADTPLRPHRGITSSLTGLASSADARRSSSSHISKTYRQASTLFLTRRLPEALSTILPLVTPPSQAASEADKENGVTSPTTATAVHEPAPVARASRSSRIKVWSLYLTILNAVLEMAPDEGKDAFGTQEWRAICHKVREGEIWEEVVRNGYHGVEGDVDPDVVINLATLLLAHAKTQQLNQKRLENYLATTRAPNLDSISEAHFAQPSTPRLRPASPARSVAGANTPRDLAARVKLLELYTLHVLPRNGEWDYAREFISVSPVLDEERRDAFLQALTTLREEAAEAERREEEERRKREEKIRRDIEEARRLRAENEARERKRIEEERARREKEERERKEKTAAAAAAAAQKKGAAGDPSRGGLRRTVSTSSSTSASTSASSPTRAKLPPATRKPGGLSKKSLSSSSSSGAKSPPSLASRASMVLSNLRALLVDDVAVAFRTNPYFLLRMLAFVIGFLLLLSRKNVRKRLNRVLQVSWNKVKATVGMGAKVSYI</sequence>
<feature type="region of interest" description="Disordered" evidence="1">
    <location>
        <begin position="1"/>
        <end position="43"/>
    </location>
</feature>
<reference evidence="3 4" key="1">
    <citation type="journal article" date="2011" name="Cell">
        <title>Insight into structure and assembly of the nuclear pore complex by utilizing the genome of a eukaryotic thermophile.</title>
        <authorList>
            <person name="Amlacher S."/>
            <person name="Sarges P."/>
            <person name="Flemming D."/>
            <person name="van Noort V."/>
            <person name="Kunze R."/>
            <person name="Devos D.P."/>
            <person name="Arumugam M."/>
            <person name="Bork P."/>
            <person name="Hurt E."/>
        </authorList>
    </citation>
    <scope>NUCLEOTIDE SEQUENCE [LARGE SCALE GENOMIC DNA]</scope>
    <source>
        <strain evidence="4">DSM 1495 / CBS 144.50 / IMI 039719</strain>
    </source>
</reference>